<keyword evidence="4" id="KW-0540">Nuclease</keyword>
<organism evidence="9 11">
    <name type="scientific">Neodiprion lecontei</name>
    <name type="common">Redheaded pine sawfly</name>
    <dbReference type="NCBI Taxonomy" id="441921"/>
    <lineage>
        <taxon>Eukaryota</taxon>
        <taxon>Metazoa</taxon>
        <taxon>Ecdysozoa</taxon>
        <taxon>Arthropoda</taxon>
        <taxon>Hexapoda</taxon>
        <taxon>Insecta</taxon>
        <taxon>Pterygota</taxon>
        <taxon>Neoptera</taxon>
        <taxon>Endopterygota</taxon>
        <taxon>Hymenoptera</taxon>
        <taxon>Tenthredinoidea</taxon>
        <taxon>Diprionidae</taxon>
        <taxon>Diprioninae</taxon>
        <taxon>Neodiprion</taxon>
    </lineage>
</organism>
<name>A0ABM3FCQ0_NEOLC</name>
<evidence type="ECO:0000256" key="1">
    <source>
        <dbReference type="ARBA" id="ARBA00001968"/>
    </source>
</evidence>
<comment type="cofactor">
    <cofactor evidence="1">
        <name>a divalent metal cation</name>
        <dbReference type="ChEBI" id="CHEBI:60240"/>
    </cofactor>
</comment>
<feature type="domain" description="DDE Tnp4" evidence="8">
    <location>
        <begin position="182"/>
        <end position="332"/>
    </location>
</feature>
<dbReference type="GeneID" id="124292620"/>
<dbReference type="InterPro" id="IPR027806">
    <property type="entry name" value="HARBI1_dom"/>
</dbReference>
<proteinExistence type="inferred from homology"/>
<keyword evidence="7" id="KW-0539">Nucleus</keyword>
<reference evidence="10 11" key="1">
    <citation type="submission" date="2025-05" db="UniProtKB">
        <authorList>
            <consortium name="RefSeq"/>
        </authorList>
    </citation>
    <scope>IDENTIFICATION</scope>
    <source>
        <tissue evidence="10 11">Thorax and Abdomen</tissue>
    </source>
</reference>
<gene>
    <name evidence="11" type="primary">LOC124292620</name>
    <name evidence="10" type="synonym">LOC107227833</name>
    <name evidence="12" type="synonym">LOC124292624</name>
    <name evidence="13" type="synonym">LOC124292910</name>
    <name evidence="14" type="synonym">LOC124294580</name>
</gene>
<dbReference type="RefSeq" id="XP_046585801.1">
    <property type="nucleotide sequence ID" value="XM_046729845.1"/>
</dbReference>
<keyword evidence="6" id="KW-0378">Hydrolase</keyword>
<evidence type="ECO:0000256" key="4">
    <source>
        <dbReference type="ARBA" id="ARBA00022722"/>
    </source>
</evidence>
<keyword evidence="5" id="KW-0479">Metal-binding</keyword>
<evidence type="ECO:0000313" key="9">
    <source>
        <dbReference type="Proteomes" id="UP000829291"/>
    </source>
</evidence>
<evidence type="ECO:0000259" key="8">
    <source>
        <dbReference type="Pfam" id="PF13359"/>
    </source>
</evidence>
<keyword evidence="9" id="KW-1185">Reference proteome</keyword>
<protein>
    <submittedName>
        <fullName evidence="10 11">Nuclease HARBI1</fullName>
    </submittedName>
</protein>
<evidence type="ECO:0000256" key="5">
    <source>
        <dbReference type="ARBA" id="ARBA00022723"/>
    </source>
</evidence>
<evidence type="ECO:0000313" key="10">
    <source>
        <dbReference type="RefSeq" id="XP_046585792.1"/>
    </source>
</evidence>
<dbReference type="RefSeq" id="XP_046585792.1">
    <property type="nucleotide sequence ID" value="XM_046729836.1"/>
</dbReference>
<evidence type="ECO:0000256" key="6">
    <source>
        <dbReference type="ARBA" id="ARBA00022801"/>
    </source>
</evidence>
<evidence type="ECO:0000313" key="13">
    <source>
        <dbReference type="RefSeq" id="XP_046587519.1"/>
    </source>
</evidence>
<evidence type="ECO:0000256" key="7">
    <source>
        <dbReference type="ARBA" id="ARBA00023242"/>
    </source>
</evidence>
<dbReference type="Pfam" id="PF13359">
    <property type="entry name" value="DDE_Tnp_4"/>
    <property type="match status" value="1"/>
</dbReference>
<dbReference type="RefSeq" id="XP_046587519.1">
    <property type="nucleotide sequence ID" value="XM_046731563.1"/>
</dbReference>
<evidence type="ECO:0000313" key="14">
    <source>
        <dbReference type="RefSeq" id="XP_046596402.1"/>
    </source>
</evidence>
<dbReference type="PANTHER" id="PTHR22930">
    <property type="match status" value="1"/>
</dbReference>
<accession>A0ABM3FCQ0</accession>
<evidence type="ECO:0000256" key="3">
    <source>
        <dbReference type="ARBA" id="ARBA00006958"/>
    </source>
</evidence>
<comment type="subcellular location">
    <subcellularLocation>
        <location evidence="2">Nucleus</location>
    </subcellularLocation>
</comment>
<dbReference type="PANTHER" id="PTHR22930:SF289">
    <property type="entry name" value="DDE TNP4 DOMAIN-CONTAINING PROTEIN-RELATED"/>
    <property type="match status" value="1"/>
</dbReference>
<evidence type="ECO:0000313" key="11">
    <source>
        <dbReference type="RefSeq" id="XP_046585794.1"/>
    </source>
</evidence>
<dbReference type="RefSeq" id="XP_046596402.1">
    <property type="nucleotide sequence ID" value="XM_046740446.1"/>
</dbReference>
<evidence type="ECO:0000313" key="12">
    <source>
        <dbReference type="RefSeq" id="XP_046585801.1"/>
    </source>
</evidence>
<dbReference type="Proteomes" id="UP000829291">
    <property type="component" value="Chromosome 1"/>
</dbReference>
<dbReference type="InterPro" id="IPR045249">
    <property type="entry name" value="HARBI1-like"/>
</dbReference>
<dbReference type="RefSeq" id="XP_046585794.1">
    <property type="nucleotide sequence ID" value="XM_046729838.1"/>
</dbReference>
<evidence type="ECO:0000256" key="2">
    <source>
        <dbReference type="ARBA" id="ARBA00004123"/>
    </source>
</evidence>
<comment type="similarity">
    <text evidence="3">Belongs to the HARBI1 family.</text>
</comment>
<sequence length="380" mass="43253">MANMQDMFNFYDQIEEMNNMIEVVAMVNVGPNDEDEGEVQRAPKRYIRDGQNPFEFYSEQEFKRRFRFSKDGIMYGILPRIEAALVSANNRGLPIPPVMQLLICLRFYATASFQLVNGDLMTISQSTVSRIIHRVSAQIASLIHAIIKFPSTEAAMIANRDLFRQLGARREGIGLPGVDGAIDCTHIRLCHTKFADLQEVYRNRKGYFSLNVQAVVGPNMEFLDVVPEWPGSNHDSRIFQNSRIYMRYHERQLTGTLVGDAGYPCLPFLLTPLANPITDAQQRYNNVQSRTRQIVERTFGVWKRRFPCLSRGLGTKLLCSTTIVVACAVLHNLSLTLDNALPEDNRIEEEEADELPPQAPHWQPGEGFAIREALIERLFI</sequence>
<dbReference type="Proteomes" id="UP000829291">
    <property type="component" value="Chromosome 5"/>
</dbReference>
<dbReference type="Proteomes" id="UP000829291">
    <property type="component" value="Chromosome 2"/>
</dbReference>